<dbReference type="HOGENOM" id="CLU_2334168_0_0_1"/>
<keyword evidence="2" id="KW-1185">Reference proteome</keyword>
<accession>A0A0C3D6J2</accession>
<dbReference type="AlphaFoldDB" id="A0A0C3D6J2"/>
<evidence type="ECO:0000313" key="1">
    <source>
        <dbReference type="EMBL" id="KIN06944.1"/>
    </source>
</evidence>
<dbReference type="EMBL" id="KN832870">
    <property type="protein sequence ID" value="KIN06944.1"/>
    <property type="molecule type" value="Genomic_DNA"/>
</dbReference>
<proteinExistence type="predicted"/>
<reference evidence="1 2" key="1">
    <citation type="submission" date="2014-04" db="EMBL/GenBank/DDBJ databases">
        <authorList>
            <consortium name="DOE Joint Genome Institute"/>
            <person name="Kuo A."/>
            <person name="Martino E."/>
            <person name="Perotto S."/>
            <person name="Kohler A."/>
            <person name="Nagy L.G."/>
            <person name="Floudas D."/>
            <person name="Copeland A."/>
            <person name="Barry K.W."/>
            <person name="Cichocki N."/>
            <person name="Veneault-Fourrey C."/>
            <person name="LaButti K."/>
            <person name="Lindquist E.A."/>
            <person name="Lipzen A."/>
            <person name="Lundell T."/>
            <person name="Morin E."/>
            <person name="Murat C."/>
            <person name="Sun H."/>
            <person name="Tunlid A."/>
            <person name="Henrissat B."/>
            <person name="Grigoriev I.V."/>
            <person name="Hibbett D.S."/>
            <person name="Martin F."/>
            <person name="Nordberg H.P."/>
            <person name="Cantor M.N."/>
            <person name="Hua S.X."/>
        </authorList>
    </citation>
    <scope>NUCLEOTIDE SEQUENCE [LARGE SCALE GENOMIC DNA]</scope>
    <source>
        <strain evidence="1 2">Zn</strain>
    </source>
</reference>
<reference evidence="2" key="2">
    <citation type="submission" date="2015-01" db="EMBL/GenBank/DDBJ databases">
        <title>Evolutionary Origins and Diversification of the Mycorrhizal Mutualists.</title>
        <authorList>
            <consortium name="DOE Joint Genome Institute"/>
            <consortium name="Mycorrhizal Genomics Consortium"/>
            <person name="Kohler A."/>
            <person name="Kuo A."/>
            <person name="Nagy L.G."/>
            <person name="Floudas D."/>
            <person name="Copeland A."/>
            <person name="Barry K.W."/>
            <person name="Cichocki N."/>
            <person name="Veneault-Fourrey C."/>
            <person name="LaButti K."/>
            <person name="Lindquist E.A."/>
            <person name="Lipzen A."/>
            <person name="Lundell T."/>
            <person name="Morin E."/>
            <person name="Murat C."/>
            <person name="Riley R."/>
            <person name="Ohm R."/>
            <person name="Sun H."/>
            <person name="Tunlid A."/>
            <person name="Henrissat B."/>
            <person name="Grigoriev I.V."/>
            <person name="Hibbett D.S."/>
            <person name="Martin F."/>
        </authorList>
    </citation>
    <scope>NUCLEOTIDE SEQUENCE [LARGE SCALE GENOMIC DNA]</scope>
    <source>
        <strain evidence="2">Zn</strain>
    </source>
</reference>
<dbReference type="Proteomes" id="UP000054321">
    <property type="component" value="Unassembled WGS sequence"/>
</dbReference>
<name>A0A0C3D6J2_OIDMZ</name>
<sequence length="98" mass="10226">MMSFLPIGSVPDLLPIEVPVLVAYYKLGAFSDITLLGDGVYGLENGFGDQKPGNGDGVKLRLGGIVIGSLSQKIAGDIILCLPSLLEGLRLTLVITVV</sequence>
<dbReference type="OrthoDB" id="3510799at2759"/>
<gene>
    <name evidence="1" type="ORF">OIDMADRAFT_174047</name>
</gene>
<organism evidence="1 2">
    <name type="scientific">Oidiodendron maius (strain Zn)</name>
    <dbReference type="NCBI Taxonomy" id="913774"/>
    <lineage>
        <taxon>Eukaryota</taxon>
        <taxon>Fungi</taxon>
        <taxon>Dikarya</taxon>
        <taxon>Ascomycota</taxon>
        <taxon>Pezizomycotina</taxon>
        <taxon>Leotiomycetes</taxon>
        <taxon>Leotiomycetes incertae sedis</taxon>
        <taxon>Myxotrichaceae</taxon>
        <taxon>Oidiodendron</taxon>
    </lineage>
</organism>
<evidence type="ECO:0000313" key="2">
    <source>
        <dbReference type="Proteomes" id="UP000054321"/>
    </source>
</evidence>
<protein>
    <submittedName>
        <fullName evidence="1">Uncharacterized protein</fullName>
    </submittedName>
</protein>
<dbReference type="InParanoid" id="A0A0C3D6J2"/>